<keyword evidence="2" id="KW-0813">Transport</keyword>
<dbReference type="FunFam" id="3.40.50.300:FF:000221">
    <property type="entry name" value="Multidrug ABC transporter ATP-binding protein"/>
    <property type="match status" value="1"/>
</dbReference>
<comment type="subcellular location">
    <subcellularLocation>
        <location evidence="1">Cell inner membrane</location>
        <topology evidence="1">Multi-pass membrane protein</topology>
    </subcellularLocation>
</comment>
<dbReference type="InterPro" id="IPR017871">
    <property type="entry name" value="ABC_transporter-like_CS"/>
</dbReference>
<dbReference type="InterPro" id="IPR027417">
    <property type="entry name" value="P-loop_NTPase"/>
</dbReference>
<dbReference type="SUPFAM" id="SSF90123">
    <property type="entry name" value="ABC transporter transmembrane region"/>
    <property type="match status" value="1"/>
</dbReference>
<evidence type="ECO:0000256" key="6">
    <source>
        <dbReference type="ARBA" id="ARBA00022741"/>
    </source>
</evidence>
<proteinExistence type="inferred from homology"/>
<reference evidence="13" key="1">
    <citation type="submission" date="2021-01" db="EMBL/GenBank/DDBJ databases">
        <title>Whole genome shotgun sequence of Dactylosporangium siamense NBRC 106093.</title>
        <authorList>
            <person name="Komaki H."/>
            <person name="Tamura T."/>
        </authorList>
    </citation>
    <scope>NUCLEOTIDE SEQUENCE</scope>
    <source>
        <strain evidence="13">NBRC 106093</strain>
    </source>
</reference>
<evidence type="ECO:0000256" key="9">
    <source>
        <dbReference type="ARBA" id="ARBA00023136"/>
    </source>
</evidence>
<comment type="caution">
    <text evidence="13">The sequence shown here is derived from an EMBL/GenBank/DDBJ whole genome shotgun (WGS) entry which is preliminary data.</text>
</comment>
<evidence type="ECO:0000256" key="3">
    <source>
        <dbReference type="ARBA" id="ARBA00022475"/>
    </source>
</evidence>
<keyword evidence="14" id="KW-1185">Reference proteome</keyword>
<dbReference type="AlphaFoldDB" id="A0A919PYB2"/>
<feature type="transmembrane region" description="Helical" evidence="11">
    <location>
        <begin position="38"/>
        <end position="57"/>
    </location>
</feature>
<keyword evidence="5 11" id="KW-0812">Transmembrane</keyword>
<dbReference type="SMART" id="SM00382">
    <property type="entry name" value="AAA"/>
    <property type="match status" value="1"/>
</dbReference>
<sequence>MTERPTSVPGPRIRGFRGMMRAVAAAIRLVWRASRREFLIVVAMDVLQAVGIFVLVIQVQKVLSSLIGSDNGASAPALASNLIIFISANIVIVLAEAVIANRRTMLGERTSIYACGEVIGVVSQAELDDFDNSRFHDRLQRASASAQHRPIQMVSSLTLVMQALFTVISLWIALSTIQPVIAVCVLAVIFPVWIGGTRGGEQYYEFVKETTSSDRGRSYLYVLLTTRDPAKEVRAYNLADHLATTWRDSMNERLRLLGAMLRRRLRSSMISSLGSNAVIALVAGGLILLTHYHVLSLAQTATLAGILLVLSQKLMEAISATNAFFESAPLIADLDEFLALGPKLRGRHDGVPAPAQFSRIELDGLGFTYQDAERPAVRDVSLRIEAGQVVALVGENGSGKTTLAKLLAGLYTPQTGAVRVDGVDLRDIDTEAWRNSVAVLFQDFIKYAMPAADNIRLGAVEREPGPDDIHQAARAAGADGFLSALPEGYDTMLSPQFGDGQDLSLGQWQRVALARAFFRSAPVVVLDEPSAALDARAERALFDSVRELYRNRTVLLISHRFSTVRTADHIVVLEQGRIVEQGNHASLMAAGGLYAELFSIQASGFLDDEDVEAVIGDGIADEPVQMSTNPL</sequence>
<dbReference type="Proteomes" id="UP000660611">
    <property type="component" value="Unassembled WGS sequence"/>
</dbReference>
<evidence type="ECO:0000256" key="7">
    <source>
        <dbReference type="ARBA" id="ARBA00022840"/>
    </source>
</evidence>
<feature type="transmembrane region" description="Helical" evidence="11">
    <location>
        <begin position="270"/>
        <end position="288"/>
    </location>
</feature>
<dbReference type="Gene3D" id="1.20.1560.10">
    <property type="entry name" value="ABC transporter type 1, transmembrane domain"/>
    <property type="match status" value="1"/>
</dbReference>
<keyword evidence="8 11" id="KW-1133">Transmembrane helix</keyword>
<keyword evidence="3" id="KW-1003">Cell membrane</keyword>
<dbReference type="SUPFAM" id="SSF52540">
    <property type="entry name" value="P-loop containing nucleoside triphosphate hydrolases"/>
    <property type="match status" value="1"/>
</dbReference>
<dbReference type="PROSITE" id="PS50893">
    <property type="entry name" value="ABC_TRANSPORTER_2"/>
    <property type="match status" value="1"/>
</dbReference>
<evidence type="ECO:0000259" key="12">
    <source>
        <dbReference type="PROSITE" id="PS50893"/>
    </source>
</evidence>
<feature type="transmembrane region" description="Helical" evidence="11">
    <location>
        <begin position="77"/>
        <end position="99"/>
    </location>
</feature>
<dbReference type="PANTHER" id="PTHR24221:SF646">
    <property type="entry name" value="HAEMOLYSIN SECRETION ATP-BINDING PROTEIN"/>
    <property type="match status" value="1"/>
</dbReference>
<comment type="similarity">
    <text evidence="10">Belongs to the ABC transporter superfamily. Siderophore-Fe(3+) uptake transporter (SIUT) (TC 3.A.1.21) family.</text>
</comment>
<evidence type="ECO:0000313" key="13">
    <source>
        <dbReference type="EMBL" id="GIG52995.1"/>
    </source>
</evidence>
<dbReference type="RefSeq" id="WP_203854598.1">
    <property type="nucleotide sequence ID" value="NZ_BAAAVW010000046.1"/>
</dbReference>
<evidence type="ECO:0000256" key="1">
    <source>
        <dbReference type="ARBA" id="ARBA00004429"/>
    </source>
</evidence>
<dbReference type="PANTHER" id="PTHR24221">
    <property type="entry name" value="ATP-BINDING CASSETTE SUB-FAMILY B"/>
    <property type="match status" value="1"/>
</dbReference>
<keyword evidence="7" id="KW-0067">ATP-binding</keyword>
<evidence type="ECO:0000256" key="10">
    <source>
        <dbReference type="ARBA" id="ARBA00023455"/>
    </source>
</evidence>
<gene>
    <name evidence="13" type="ORF">Dsi01nite_110360</name>
</gene>
<dbReference type="EMBL" id="BONQ01000206">
    <property type="protein sequence ID" value="GIG52995.1"/>
    <property type="molecule type" value="Genomic_DNA"/>
</dbReference>
<evidence type="ECO:0000313" key="14">
    <source>
        <dbReference type="Proteomes" id="UP000660611"/>
    </source>
</evidence>
<feature type="transmembrane region" description="Helical" evidence="11">
    <location>
        <begin position="151"/>
        <end position="174"/>
    </location>
</feature>
<accession>A0A919PYB2</accession>
<dbReference type="GO" id="GO:0016887">
    <property type="term" value="F:ATP hydrolysis activity"/>
    <property type="evidence" value="ECO:0007669"/>
    <property type="project" value="InterPro"/>
</dbReference>
<feature type="domain" description="ABC transporter" evidence="12">
    <location>
        <begin position="360"/>
        <end position="600"/>
    </location>
</feature>
<dbReference type="InterPro" id="IPR039421">
    <property type="entry name" value="Type_1_exporter"/>
</dbReference>
<dbReference type="Pfam" id="PF00005">
    <property type="entry name" value="ABC_tran"/>
    <property type="match status" value="1"/>
</dbReference>
<dbReference type="PROSITE" id="PS00211">
    <property type="entry name" value="ABC_TRANSPORTER_1"/>
    <property type="match status" value="1"/>
</dbReference>
<evidence type="ECO:0000256" key="5">
    <source>
        <dbReference type="ARBA" id="ARBA00022692"/>
    </source>
</evidence>
<dbReference type="InterPro" id="IPR003593">
    <property type="entry name" value="AAA+_ATPase"/>
</dbReference>
<dbReference type="GO" id="GO:0034040">
    <property type="term" value="F:ATPase-coupled lipid transmembrane transporter activity"/>
    <property type="evidence" value="ECO:0007669"/>
    <property type="project" value="TreeGrafter"/>
</dbReference>
<evidence type="ECO:0000256" key="4">
    <source>
        <dbReference type="ARBA" id="ARBA00022519"/>
    </source>
</evidence>
<dbReference type="Gene3D" id="3.40.50.300">
    <property type="entry name" value="P-loop containing nucleotide triphosphate hydrolases"/>
    <property type="match status" value="1"/>
</dbReference>
<protein>
    <submittedName>
        <fullName evidence="13">HlyB/MsbA family ABC transporter</fullName>
    </submittedName>
</protein>
<dbReference type="GO" id="GO:0005524">
    <property type="term" value="F:ATP binding"/>
    <property type="evidence" value="ECO:0007669"/>
    <property type="project" value="UniProtKB-KW"/>
</dbReference>
<keyword evidence="9 11" id="KW-0472">Membrane</keyword>
<evidence type="ECO:0000256" key="8">
    <source>
        <dbReference type="ARBA" id="ARBA00022989"/>
    </source>
</evidence>
<evidence type="ECO:0000256" key="11">
    <source>
        <dbReference type="SAM" id="Phobius"/>
    </source>
</evidence>
<dbReference type="InterPro" id="IPR036640">
    <property type="entry name" value="ABC1_TM_sf"/>
</dbReference>
<organism evidence="13 14">
    <name type="scientific">Dactylosporangium siamense</name>
    <dbReference type="NCBI Taxonomy" id="685454"/>
    <lineage>
        <taxon>Bacteria</taxon>
        <taxon>Bacillati</taxon>
        <taxon>Actinomycetota</taxon>
        <taxon>Actinomycetes</taxon>
        <taxon>Micromonosporales</taxon>
        <taxon>Micromonosporaceae</taxon>
        <taxon>Dactylosporangium</taxon>
    </lineage>
</organism>
<dbReference type="GO" id="GO:0005886">
    <property type="term" value="C:plasma membrane"/>
    <property type="evidence" value="ECO:0007669"/>
    <property type="project" value="UniProtKB-SubCell"/>
</dbReference>
<keyword evidence="6" id="KW-0547">Nucleotide-binding</keyword>
<name>A0A919PYB2_9ACTN</name>
<feature type="transmembrane region" description="Helical" evidence="11">
    <location>
        <begin position="180"/>
        <end position="196"/>
    </location>
</feature>
<evidence type="ECO:0000256" key="2">
    <source>
        <dbReference type="ARBA" id="ARBA00022448"/>
    </source>
</evidence>
<dbReference type="InterPro" id="IPR003439">
    <property type="entry name" value="ABC_transporter-like_ATP-bd"/>
</dbReference>
<keyword evidence="4" id="KW-0997">Cell inner membrane</keyword>